<dbReference type="InterPro" id="IPR052516">
    <property type="entry name" value="N-heterocyclic_Hydroxylase"/>
</dbReference>
<evidence type="ECO:0000256" key="1">
    <source>
        <dbReference type="SAM" id="SignalP"/>
    </source>
</evidence>
<reference evidence="3 4" key="1">
    <citation type="submission" date="2019-07" db="EMBL/GenBank/DDBJ databases">
        <title>Whole genome shotgun sequence of Skermanella aerolata NBRC 106429.</title>
        <authorList>
            <person name="Hosoyama A."/>
            <person name="Uohara A."/>
            <person name="Ohji S."/>
            <person name="Ichikawa N."/>
        </authorList>
    </citation>
    <scope>NUCLEOTIDE SEQUENCE [LARGE SCALE GENOMIC DNA]</scope>
    <source>
        <strain evidence="3 4">NBRC 106429</strain>
    </source>
</reference>
<dbReference type="OrthoDB" id="9767994at2"/>
<feature type="chain" id="PRO_5021725732" evidence="1">
    <location>
        <begin position="40"/>
        <end position="769"/>
    </location>
</feature>
<dbReference type="PANTHER" id="PTHR47495:SF3">
    <property type="entry name" value="BLR6219 PROTEIN"/>
    <property type="match status" value="1"/>
</dbReference>
<evidence type="ECO:0000313" key="4">
    <source>
        <dbReference type="Proteomes" id="UP000321523"/>
    </source>
</evidence>
<dbReference type="AlphaFoldDB" id="A0A512DUX1"/>
<dbReference type="Proteomes" id="UP000321523">
    <property type="component" value="Unassembled WGS sequence"/>
</dbReference>
<dbReference type="InterPro" id="IPR008274">
    <property type="entry name" value="AldOxase/xan_DH_MoCoBD1"/>
</dbReference>
<dbReference type="Gene3D" id="3.30.365.10">
    <property type="entry name" value="Aldehyde oxidase/xanthine dehydrogenase, molybdopterin binding domain"/>
    <property type="match status" value="4"/>
</dbReference>
<dbReference type="InterPro" id="IPR000674">
    <property type="entry name" value="Ald_Oxase/Xan_DH_a/b"/>
</dbReference>
<dbReference type="InterPro" id="IPR046867">
    <property type="entry name" value="AldOxase/xan_DH_MoCoBD2"/>
</dbReference>
<dbReference type="EMBL" id="BJYZ01000020">
    <property type="protein sequence ID" value="GEO40271.1"/>
    <property type="molecule type" value="Genomic_DNA"/>
</dbReference>
<dbReference type="Gene3D" id="3.90.1170.50">
    <property type="entry name" value="Aldehyde oxidase/xanthine dehydrogenase, a/b hammerhead"/>
    <property type="match status" value="1"/>
</dbReference>
<dbReference type="PANTHER" id="PTHR47495">
    <property type="entry name" value="ALDEHYDE DEHYDROGENASE"/>
    <property type="match status" value="1"/>
</dbReference>
<dbReference type="Pfam" id="PF20256">
    <property type="entry name" value="MoCoBD_2"/>
    <property type="match status" value="2"/>
</dbReference>
<dbReference type="InterPro" id="IPR006311">
    <property type="entry name" value="TAT_signal"/>
</dbReference>
<evidence type="ECO:0000259" key="2">
    <source>
        <dbReference type="SMART" id="SM01008"/>
    </source>
</evidence>
<keyword evidence="1" id="KW-0732">Signal</keyword>
<keyword evidence="4" id="KW-1185">Reference proteome</keyword>
<feature type="signal peptide" evidence="1">
    <location>
        <begin position="1"/>
        <end position="39"/>
    </location>
</feature>
<dbReference type="InterPro" id="IPR037165">
    <property type="entry name" value="AldOxase/xan_DH_Mopterin-bd_sf"/>
</dbReference>
<dbReference type="PROSITE" id="PS51318">
    <property type="entry name" value="TAT"/>
    <property type="match status" value="1"/>
</dbReference>
<proteinExistence type="predicted"/>
<dbReference type="PIRSF" id="PIRSF036389">
    <property type="entry name" value="IOR_B"/>
    <property type="match status" value="1"/>
</dbReference>
<sequence length="769" mass="83340">MSAHALIQNVSRRNFLKGAGSAAGLVVALQFMPAGKALAAVGYATGAGEMPHGTVNDPHVFITIDPSGAVTIVTHRSEMGTGIRTSLPMVIADEMEADWSRVKLVQAPADEPRYGNQDTDGSRSMRHFLQPMRQCGAAMRQMLEQAAAKQWNVPAGEVRALNHEVVHQASGRKLGYGDLATAARDIPVPPVEQLNLKKDADFRYMGKGNVQIFDLHDITTGKAQYGQDIARPGMKFAVIARPPVVGGRVKSFDPAETLKVPGVERIVEIPTQPDRTKYTPLGGIAVIATNTHAAIKGREALKIEWEDGPNASYDSKAYKAQMEEAGRNAAKIVRNEGDPEKAFAGAARKLSAEYYVPHLACAPMEPMVATAVVADGQCEVWAPLQYPYGAREDIAKMLGLPIEKVTVHVTLLGGGFGRKSQSDYAQEAVIVSKALGGTPVKVSWTREDDIRHSFYHTVCFNRLEAALDKDGKVTGWLHRTVAPSLMSTFMPDPKHEHSLELAMGVVDMPFAIPNVRCENGEAAAHTRIGWFRSVSNIPHAFAIQSFVAEIAHELGRDPKDYLLELIGPARKIDISKAGVVDAFWNYGDPYETYPIDTGRLSNVLNVAAEKIEWGRKLPKGHGLGIAVHRSFLTYVATAIEVAVDDQGNLTIPRVDTAIDCGFAVNPERIRSQMEGAAVMGMSSTMFSEITFEKGRAVQGNYDTFEVAHMDTSPLNVRTHIVPHGYDVPASGVGEPGVPPFAPALCNAIFAATGKRIRTLPIGRQDLRPA</sequence>
<feature type="domain" description="Aldehyde oxidase/xanthine dehydrogenase a/b hammerhead" evidence="2">
    <location>
        <begin position="220"/>
        <end position="309"/>
    </location>
</feature>
<dbReference type="SUPFAM" id="SSF56003">
    <property type="entry name" value="Molybdenum cofactor-binding domain"/>
    <property type="match status" value="2"/>
</dbReference>
<gene>
    <name evidence="3" type="ORF">SAE02_44190</name>
</gene>
<organism evidence="3 4">
    <name type="scientific">Skermanella aerolata</name>
    <dbReference type="NCBI Taxonomy" id="393310"/>
    <lineage>
        <taxon>Bacteria</taxon>
        <taxon>Pseudomonadati</taxon>
        <taxon>Pseudomonadota</taxon>
        <taxon>Alphaproteobacteria</taxon>
        <taxon>Rhodospirillales</taxon>
        <taxon>Azospirillaceae</taxon>
        <taxon>Skermanella</taxon>
    </lineage>
</organism>
<dbReference type="RefSeq" id="WP_044429525.1">
    <property type="nucleotide sequence ID" value="NZ_BJYZ01000020.1"/>
</dbReference>
<accession>A0A512DUX1</accession>
<protein>
    <submittedName>
        <fullName evidence="3">Aldehyde dehydrogenase</fullName>
    </submittedName>
</protein>
<dbReference type="SMART" id="SM01008">
    <property type="entry name" value="Ald_Xan_dh_C"/>
    <property type="match status" value="1"/>
</dbReference>
<dbReference type="Pfam" id="PF02738">
    <property type="entry name" value="MoCoBD_1"/>
    <property type="match status" value="1"/>
</dbReference>
<dbReference type="InterPro" id="IPR012368">
    <property type="entry name" value="OxRdtase_Mopterin-bd_su_IorB"/>
</dbReference>
<dbReference type="GO" id="GO:0016491">
    <property type="term" value="F:oxidoreductase activity"/>
    <property type="evidence" value="ECO:0007669"/>
    <property type="project" value="InterPro"/>
</dbReference>
<comment type="caution">
    <text evidence="3">The sequence shown here is derived from an EMBL/GenBank/DDBJ whole genome shotgun (WGS) entry which is preliminary data.</text>
</comment>
<name>A0A512DUX1_9PROT</name>
<evidence type="ECO:0000313" key="3">
    <source>
        <dbReference type="EMBL" id="GEO40271.1"/>
    </source>
</evidence>